<evidence type="ECO:0000313" key="7">
    <source>
        <dbReference type="Proteomes" id="UP000603602"/>
    </source>
</evidence>
<keyword evidence="7" id="KW-1185">Reference proteome</keyword>
<dbReference type="Proteomes" id="UP000603602">
    <property type="component" value="Unassembled WGS sequence"/>
</dbReference>
<sequence length="308" mass="33332">MELYHLRTFLAVAEAGHLTRAAEALCISQPAVSAHVKALEAELGLDLFERTPRGMALTPAGAALLDEARQVFGAVDAFRRKAGGLRDELIGAVRIGLNTDAAFLRVAALQQCLRARHPRLEVEFLSGTTGANLPKLRQGRLDACFMSGPVDAAEFDSRLLCEEEMAIAAPLAWRERLGDTSVAALAQLPWIHNSPDRIQHQVMAQLFEALPALPRRAAMANQKDAVLALVAAETGLAVTRRKDIEEAAQRRPLFAIPLPLDAPAPTVSLRFAWLARRGEEAPVRAVVAAIEEVWALDGHESGATADER</sequence>
<dbReference type="EMBL" id="JACYTO010000002">
    <property type="protein sequence ID" value="MBD8503414.1"/>
    <property type="molecule type" value="Genomic_DNA"/>
</dbReference>
<comment type="caution">
    <text evidence="6">The sequence shown here is derived from an EMBL/GenBank/DDBJ whole genome shotgun (WGS) entry which is preliminary data.</text>
</comment>
<evidence type="ECO:0000256" key="1">
    <source>
        <dbReference type="ARBA" id="ARBA00009437"/>
    </source>
</evidence>
<dbReference type="Pfam" id="PF03466">
    <property type="entry name" value="LysR_substrate"/>
    <property type="match status" value="1"/>
</dbReference>
<proteinExistence type="inferred from homology"/>
<evidence type="ECO:0000256" key="4">
    <source>
        <dbReference type="ARBA" id="ARBA00023163"/>
    </source>
</evidence>
<protein>
    <submittedName>
        <fullName evidence="6">LysR family transcriptional regulator</fullName>
    </submittedName>
</protein>
<dbReference type="RefSeq" id="WP_187718254.1">
    <property type="nucleotide sequence ID" value="NZ_JACTAH010000002.1"/>
</dbReference>
<dbReference type="PROSITE" id="PS50931">
    <property type="entry name" value="HTH_LYSR"/>
    <property type="match status" value="1"/>
</dbReference>
<gene>
    <name evidence="6" type="ORF">IFO67_11020</name>
</gene>
<dbReference type="Gene3D" id="3.40.190.10">
    <property type="entry name" value="Periplasmic binding protein-like II"/>
    <property type="match status" value="2"/>
</dbReference>
<feature type="domain" description="HTH lysR-type" evidence="5">
    <location>
        <begin position="1"/>
        <end position="58"/>
    </location>
</feature>
<name>A0ABR9BAN8_9RHOO</name>
<dbReference type="PANTHER" id="PTHR30346">
    <property type="entry name" value="TRANSCRIPTIONAL DUAL REGULATOR HCAR-RELATED"/>
    <property type="match status" value="1"/>
</dbReference>
<dbReference type="InterPro" id="IPR005119">
    <property type="entry name" value="LysR_subst-bd"/>
</dbReference>
<keyword evidence="4" id="KW-0804">Transcription</keyword>
<keyword evidence="3" id="KW-0238">DNA-binding</keyword>
<dbReference type="Gene3D" id="1.10.10.10">
    <property type="entry name" value="Winged helix-like DNA-binding domain superfamily/Winged helix DNA-binding domain"/>
    <property type="match status" value="1"/>
</dbReference>
<dbReference type="SUPFAM" id="SSF53850">
    <property type="entry name" value="Periplasmic binding protein-like II"/>
    <property type="match status" value="1"/>
</dbReference>
<evidence type="ECO:0000256" key="3">
    <source>
        <dbReference type="ARBA" id="ARBA00023125"/>
    </source>
</evidence>
<dbReference type="CDD" id="cd05466">
    <property type="entry name" value="PBP2_LTTR_substrate"/>
    <property type="match status" value="1"/>
</dbReference>
<keyword evidence="2" id="KW-0805">Transcription regulation</keyword>
<evidence type="ECO:0000259" key="5">
    <source>
        <dbReference type="PROSITE" id="PS50931"/>
    </source>
</evidence>
<accession>A0ABR9BAN8</accession>
<dbReference type="InterPro" id="IPR036388">
    <property type="entry name" value="WH-like_DNA-bd_sf"/>
</dbReference>
<organism evidence="6 7">
    <name type="scientific">Thauera sedimentorum</name>
    <dbReference type="NCBI Taxonomy" id="2767595"/>
    <lineage>
        <taxon>Bacteria</taxon>
        <taxon>Pseudomonadati</taxon>
        <taxon>Pseudomonadota</taxon>
        <taxon>Betaproteobacteria</taxon>
        <taxon>Rhodocyclales</taxon>
        <taxon>Zoogloeaceae</taxon>
        <taxon>Thauera</taxon>
    </lineage>
</organism>
<dbReference type="InterPro" id="IPR036390">
    <property type="entry name" value="WH_DNA-bd_sf"/>
</dbReference>
<dbReference type="PRINTS" id="PR00039">
    <property type="entry name" value="HTHLYSR"/>
</dbReference>
<dbReference type="PANTHER" id="PTHR30346:SF0">
    <property type="entry name" value="HCA OPERON TRANSCRIPTIONAL ACTIVATOR HCAR"/>
    <property type="match status" value="1"/>
</dbReference>
<dbReference type="InterPro" id="IPR000847">
    <property type="entry name" value="LysR_HTH_N"/>
</dbReference>
<evidence type="ECO:0000256" key="2">
    <source>
        <dbReference type="ARBA" id="ARBA00023015"/>
    </source>
</evidence>
<evidence type="ECO:0000313" key="6">
    <source>
        <dbReference type="EMBL" id="MBD8503414.1"/>
    </source>
</evidence>
<comment type="similarity">
    <text evidence="1">Belongs to the LysR transcriptional regulatory family.</text>
</comment>
<dbReference type="Pfam" id="PF00126">
    <property type="entry name" value="HTH_1"/>
    <property type="match status" value="1"/>
</dbReference>
<dbReference type="SUPFAM" id="SSF46785">
    <property type="entry name" value="Winged helix' DNA-binding domain"/>
    <property type="match status" value="1"/>
</dbReference>
<reference evidence="7" key="1">
    <citation type="submission" date="2023-07" db="EMBL/GenBank/DDBJ databases">
        <title>Thauera sp. CAU 1555 isolated from sand of Yaerae Beach.</title>
        <authorList>
            <person name="Kim W."/>
        </authorList>
    </citation>
    <scope>NUCLEOTIDE SEQUENCE [LARGE SCALE GENOMIC DNA]</scope>
    <source>
        <strain evidence="7">CAU 1555</strain>
    </source>
</reference>